<dbReference type="InterPro" id="IPR000210">
    <property type="entry name" value="BTB/POZ_dom"/>
</dbReference>
<dbReference type="SUPFAM" id="SSF54695">
    <property type="entry name" value="POZ domain"/>
    <property type="match status" value="1"/>
</dbReference>
<dbReference type="OrthoDB" id="6359816at2759"/>
<sequence length="354" mass="41311">MDNNDDLCGFKHSWKIEHFEHLLTQVVGLKFYSEVFFSPGVKISDPSFPWRLLVTPKLEWSLNTINVYLEAIQSPAEVKNNTQIRRMQFQIKVFRVDSEREGDKERKNLTLLGSTLKRSQNFMFDQHTTGAGKTDICRHDMIWPTKDYTARADLVIQAIIAHLEEEDHSSDDDMAFFTSGRFADITFTFSTGEKIPAHRLVLAKGSEYFKNKLKNEWASPKNTIEITDIDYETFYALLHYIYSNKIKPELSKEVLETLHSEARMRSMTSLSAAVVEILFTDVSFDNWHDYYRRAWTCNDSFFQRLVLNYAIDNWDETVTDETMKKILDWGGSKPVDKLFMAKNLGVYAMEQFYV</sequence>
<dbReference type="InterPro" id="IPR011333">
    <property type="entry name" value="SKP1/BTB/POZ_sf"/>
</dbReference>
<feature type="domain" description="BTB" evidence="1">
    <location>
        <begin position="183"/>
        <end position="250"/>
    </location>
</feature>
<dbReference type="PROSITE" id="PS50144">
    <property type="entry name" value="MATH"/>
    <property type="match status" value="1"/>
</dbReference>
<dbReference type="SMART" id="SM00225">
    <property type="entry name" value="BTB"/>
    <property type="match status" value="1"/>
</dbReference>
<dbReference type="Gene3D" id="2.60.210.10">
    <property type="entry name" value="Apoptosis, Tumor Necrosis Factor Receptor Associated Protein 2, Chain A"/>
    <property type="match status" value="1"/>
</dbReference>
<dbReference type="SUPFAM" id="SSF49599">
    <property type="entry name" value="TRAF domain-like"/>
    <property type="match status" value="1"/>
</dbReference>
<dbReference type="Proteomes" id="UP000789831">
    <property type="component" value="Unassembled WGS sequence"/>
</dbReference>
<dbReference type="PANTHER" id="PTHR24413">
    <property type="entry name" value="SPECKLE-TYPE POZ PROTEIN"/>
    <property type="match status" value="1"/>
</dbReference>
<dbReference type="EMBL" id="CAJVPL010000394">
    <property type="protein sequence ID" value="CAG8491636.1"/>
    <property type="molecule type" value="Genomic_DNA"/>
</dbReference>
<gene>
    <name evidence="3" type="ORF">AGERDE_LOCUS3783</name>
</gene>
<organism evidence="3 4">
    <name type="scientific">Ambispora gerdemannii</name>
    <dbReference type="NCBI Taxonomy" id="144530"/>
    <lineage>
        <taxon>Eukaryota</taxon>
        <taxon>Fungi</taxon>
        <taxon>Fungi incertae sedis</taxon>
        <taxon>Mucoromycota</taxon>
        <taxon>Glomeromycotina</taxon>
        <taxon>Glomeromycetes</taxon>
        <taxon>Archaeosporales</taxon>
        <taxon>Ambisporaceae</taxon>
        <taxon>Ambispora</taxon>
    </lineage>
</organism>
<protein>
    <submittedName>
        <fullName evidence="3">3803_t:CDS:1</fullName>
    </submittedName>
</protein>
<evidence type="ECO:0000259" key="2">
    <source>
        <dbReference type="PROSITE" id="PS50144"/>
    </source>
</evidence>
<dbReference type="Pfam" id="PF00651">
    <property type="entry name" value="BTB"/>
    <property type="match status" value="1"/>
</dbReference>
<evidence type="ECO:0000259" key="1">
    <source>
        <dbReference type="PROSITE" id="PS50097"/>
    </source>
</evidence>
<reference evidence="3" key="1">
    <citation type="submission" date="2021-06" db="EMBL/GenBank/DDBJ databases">
        <authorList>
            <person name="Kallberg Y."/>
            <person name="Tangrot J."/>
            <person name="Rosling A."/>
        </authorList>
    </citation>
    <scope>NUCLEOTIDE SEQUENCE</scope>
    <source>
        <strain evidence="3">MT106</strain>
    </source>
</reference>
<accession>A0A9N8WMF7</accession>
<dbReference type="InterPro" id="IPR002083">
    <property type="entry name" value="MATH/TRAF_dom"/>
</dbReference>
<name>A0A9N8WMF7_9GLOM</name>
<dbReference type="CDD" id="cd18186">
    <property type="entry name" value="BTB_POZ_ZBTB_KLHL-like"/>
    <property type="match status" value="1"/>
</dbReference>
<evidence type="ECO:0000313" key="4">
    <source>
        <dbReference type="Proteomes" id="UP000789831"/>
    </source>
</evidence>
<dbReference type="PROSITE" id="PS50097">
    <property type="entry name" value="BTB"/>
    <property type="match status" value="1"/>
</dbReference>
<dbReference type="AlphaFoldDB" id="A0A9N8WMF7"/>
<keyword evidence="4" id="KW-1185">Reference proteome</keyword>
<dbReference type="Gene3D" id="3.30.710.10">
    <property type="entry name" value="Potassium Channel Kv1.1, Chain A"/>
    <property type="match status" value="1"/>
</dbReference>
<evidence type="ECO:0000313" key="3">
    <source>
        <dbReference type="EMBL" id="CAG8491636.1"/>
    </source>
</evidence>
<dbReference type="GO" id="GO:0030163">
    <property type="term" value="P:protein catabolic process"/>
    <property type="evidence" value="ECO:0007669"/>
    <property type="project" value="UniProtKB-ARBA"/>
</dbReference>
<comment type="caution">
    <text evidence="3">The sequence shown here is derived from an EMBL/GenBank/DDBJ whole genome shotgun (WGS) entry which is preliminary data.</text>
</comment>
<feature type="domain" description="MATH" evidence="2">
    <location>
        <begin position="9"/>
        <end position="160"/>
    </location>
</feature>
<dbReference type="InterPro" id="IPR008974">
    <property type="entry name" value="TRAF-like"/>
</dbReference>
<proteinExistence type="predicted"/>